<evidence type="ECO:0000256" key="6">
    <source>
        <dbReference type="ARBA" id="ARBA00022927"/>
    </source>
</evidence>
<evidence type="ECO:0000256" key="4">
    <source>
        <dbReference type="ARBA" id="ARBA00022723"/>
    </source>
</evidence>
<comment type="caution">
    <text evidence="13">The sequence shown here is derived from an EMBL/GenBank/DDBJ whole genome shotgun (WGS) entry which is preliminary data.</text>
</comment>
<evidence type="ECO:0000256" key="9">
    <source>
        <dbReference type="ARBA" id="ARBA00023157"/>
    </source>
</evidence>
<protein>
    <recommendedName>
        <fullName evidence="12">Tim10-like domain-containing protein</fullName>
    </recommendedName>
</protein>
<sequence length="355" mass="40575">MRVRQQHHPKTVRLIQVLLQKLRRCVPDVVKLKHVAGLQERLCVFLVDEDPSRVGVVEQELQHLWVEGVVEVDLGVTTFSEPAAEHRLEVSAAGGEDGPVAGEGFFPRFQDNICEDFSFAQQVELSQQAVGVGCFVEEVDIHGAGTRARLPVFMITDRHLDLDLEEEQRINLSRLFNPTERETEDFRGGTQREIQSNGRLQFRVLCRWGWGKVDTGTIMEQVKVQIAVANAQELLQRMTDKCFKKCIGKPGSSLDNSEQKCIAMCMDRYMDAWNTVSRTYNARLQKERARIEEQQVCFHWRLQLCTLTGVCCVCGCSRTSSSSSPRYLTDRQQSRWTRAITKSLWTFSFCSKELL</sequence>
<keyword evidence="9" id="KW-1015">Disulfide bond</keyword>
<evidence type="ECO:0000256" key="11">
    <source>
        <dbReference type="ARBA" id="ARBA00064371"/>
    </source>
</evidence>
<evidence type="ECO:0000256" key="5">
    <source>
        <dbReference type="ARBA" id="ARBA00022833"/>
    </source>
</evidence>
<evidence type="ECO:0000256" key="2">
    <source>
        <dbReference type="ARBA" id="ARBA00006720"/>
    </source>
</evidence>
<feature type="domain" description="Tim10-like" evidence="12">
    <location>
        <begin position="221"/>
        <end position="281"/>
    </location>
</feature>
<comment type="subunit">
    <text evidence="11">Heterohexamer; composed of 3 copies of TIMM8 (TIMM8A or TIMM8B) and 3 copies of TIMM13, named soluble 70 kDa complex. Associates with the TIM22 complex, whose core is composed of TIMM22.</text>
</comment>
<comment type="subcellular location">
    <subcellularLocation>
        <location evidence="1">Mitochondrion</location>
    </subcellularLocation>
</comment>
<keyword evidence="14" id="KW-1185">Reference proteome</keyword>
<organism evidence="13 14">
    <name type="scientific">Dissostichus mawsoni</name>
    <name type="common">Antarctic cod</name>
    <dbReference type="NCBI Taxonomy" id="36200"/>
    <lineage>
        <taxon>Eukaryota</taxon>
        <taxon>Metazoa</taxon>
        <taxon>Chordata</taxon>
        <taxon>Craniata</taxon>
        <taxon>Vertebrata</taxon>
        <taxon>Euteleostomi</taxon>
        <taxon>Actinopterygii</taxon>
        <taxon>Neopterygii</taxon>
        <taxon>Teleostei</taxon>
        <taxon>Neoteleostei</taxon>
        <taxon>Acanthomorphata</taxon>
        <taxon>Eupercaria</taxon>
        <taxon>Perciformes</taxon>
        <taxon>Notothenioidei</taxon>
        <taxon>Nototheniidae</taxon>
        <taxon>Dissostichus</taxon>
    </lineage>
</organism>
<evidence type="ECO:0000313" key="14">
    <source>
        <dbReference type="Proteomes" id="UP000518266"/>
    </source>
</evidence>
<dbReference type="OrthoDB" id="7813104at2759"/>
<evidence type="ECO:0000256" key="8">
    <source>
        <dbReference type="ARBA" id="ARBA00023128"/>
    </source>
</evidence>
<dbReference type="InterPro" id="IPR035427">
    <property type="entry name" value="Tim10-like_dom_sf"/>
</dbReference>
<dbReference type="GO" id="GO:0045039">
    <property type="term" value="P:protein insertion into mitochondrial inner membrane"/>
    <property type="evidence" value="ECO:0007669"/>
    <property type="project" value="UniProtKB-ARBA"/>
</dbReference>
<accession>A0A7J5XDK6</accession>
<evidence type="ECO:0000256" key="3">
    <source>
        <dbReference type="ARBA" id="ARBA00022448"/>
    </source>
</evidence>
<keyword evidence="10" id="KW-0143">Chaperone</keyword>
<keyword evidence="7" id="KW-0811">Translocation</keyword>
<dbReference type="GO" id="GO:0015031">
    <property type="term" value="P:protein transport"/>
    <property type="evidence" value="ECO:0007669"/>
    <property type="project" value="UniProtKB-KW"/>
</dbReference>
<keyword evidence="5" id="KW-0862">Zinc</keyword>
<dbReference type="InterPro" id="IPR004217">
    <property type="entry name" value="Tim10-like"/>
</dbReference>
<name>A0A7J5XDK6_DISMA</name>
<dbReference type="GO" id="GO:0042719">
    <property type="term" value="C:mitochondrial intermembrane space chaperone complex"/>
    <property type="evidence" value="ECO:0007669"/>
    <property type="project" value="UniProtKB-ARBA"/>
</dbReference>
<keyword evidence="4" id="KW-0479">Metal-binding</keyword>
<dbReference type="Proteomes" id="UP000518266">
    <property type="component" value="Unassembled WGS sequence"/>
</dbReference>
<dbReference type="AlphaFoldDB" id="A0A7J5XDK6"/>
<keyword evidence="3" id="KW-0813">Transport</keyword>
<keyword evidence="8" id="KW-0496">Mitochondrion</keyword>
<dbReference type="GO" id="GO:0046872">
    <property type="term" value="F:metal ion binding"/>
    <property type="evidence" value="ECO:0007669"/>
    <property type="project" value="UniProtKB-KW"/>
</dbReference>
<evidence type="ECO:0000256" key="1">
    <source>
        <dbReference type="ARBA" id="ARBA00004173"/>
    </source>
</evidence>
<gene>
    <name evidence="13" type="ORF">F7725_027347</name>
</gene>
<keyword evidence="6" id="KW-0653">Protein transport</keyword>
<dbReference type="EMBL" id="JAAKFY010000025">
    <property type="protein sequence ID" value="KAF3834789.1"/>
    <property type="molecule type" value="Genomic_DNA"/>
</dbReference>
<dbReference type="FunFam" id="1.10.287.810:FF:000001">
    <property type="entry name" value="mitochondrial import inner membrane translocase subunit TIM13"/>
    <property type="match status" value="1"/>
</dbReference>
<dbReference type="Gene3D" id="1.10.287.810">
    <property type="entry name" value="Mitochondrial import inner membrane translocase subunit tim13 like domains"/>
    <property type="match status" value="1"/>
</dbReference>
<evidence type="ECO:0000313" key="13">
    <source>
        <dbReference type="EMBL" id="KAF3834789.1"/>
    </source>
</evidence>
<dbReference type="SUPFAM" id="SSF144122">
    <property type="entry name" value="Tim10-like"/>
    <property type="match status" value="1"/>
</dbReference>
<comment type="similarity">
    <text evidence="2">Belongs to the small Tim family.</text>
</comment>
<evidence type="ECO:0000256" key="10">
    <source>
        <dbReference type="ARBA" id="ARBA00023186"/>
    </source>
</evidence>
<reference evidence="13 14" key="1">
    <citation type="submission" date="2020-03" db="EMBL/GenBank/DDBJ databases">
        <title>Dissostichus mawsoni Genome sequencing and assembly.</title>
        <authorList>
            <person name="Park H."/>
        </authorList>
    </citation>
    <scope>NUCLEOTIDE SEQUENCE [LARGE SCALE GENOMIC DNA]</scope>
    <source>
        <strain evidence="13">DM0001</strain>
        <tissue evidence="13">Muscle</tissue>
    </source>
</reference>
<evidence type="ECO:0000256" key="7">
    <source>
        <dbReference type="ARBA" id="ARBA00023010"/>
    </source>
</evidence>
<evidence type="ECO:0000259" key="12">
    <source>
        <dbReference type="Pfam" id="PF02953"/>
    </source>
</evidence>
<proteinExistence type="inferred from homology"/>
<dbReference type="Pfam" id="PF02953">
    <property type="entry name" value="zf-Tim10_DDP"/>
    <property type="match status" value="1"/>
</dbReference>